<feature type="domain" description="DUF306" evidence="2">
    <location>
        <begin position="55"/>
        <end position="131"/>
    </location>
</feature>
<dbReference type="RefSeq" id="WP_127051138.1">
    <property type="nucleotide sequence ID" value="NZ_RZGZ01000004.1"/>
</dbReference>
<evidence type="ECO:0000313" key="3">
    <source>
        <dbReference type="EMBL" id="RUQ98284.1"/>
    </source>
</evidence>
<dbReference type="AlphaFoldDB" id="A0A3S0XKT0"/>
<dbReference type="InterPro" id="IPR038670">
    <property type="entry name" value="HslJ-like_sf"/>
</dbReference>
<evidence type="ECO:0000259" key="2">
    <source>
        <dbReference type="Pfam" id="PF03724"/>
    </source>
</evidence>
<proteinExistence type="predicted"/>
<reference evidence="3 4" key="1">
    <citation type="submission" date="2018-12" db="EMBL/GenBank/DDBJ databases">
        <authorList>
            <person name="Li F."/>
        </authorList>
    </citation>
    <scope>NUCLEOTIDE SEQUENCE [LARGE SCALE GENOMIC DNA]</scope>
    <source>
        <strain evidence="3 4">EGI 6500705</strain>
    </source>
</reference>
<dbReference type="OrthoDB" id="4990393at2"/>
<evidence type="ECO:0000256" key="1">
    <source>
        <dbReference type="SAM" id="SignalP"/>
    </source>
</evidence>
<name>A0A3S0XKT0_9MICO</name>
<keyword evidence="1" id="KW-0732">Signal</keyword>
<feature type="chain" id="PRO_5018564234" evidence="1">
    <location>
        <begin position="34"/>
        <end position="140"/>
    </location>
</feature>
<dbReference type="Proteomes" id="UP000274909">
    <property type="component" value="Unassembled WGS sequence"/>
</dbReference>
<dbReference type="EMBL" id="RZGZ01000004">
    <property type="protein sequence ID" value="RUQ98284.1"/>
    <property type="molecule type" value="Genomic_DNA"/>
</dbReference>
<gene>
    <name evidence="3" type="ORF">ELQ94_14870</name>
</gene>
<evidence type="ECO:0000313" key="4">
    <source>
        <dbReference type="Proteomes" id="UP000274909"/>
    </source>
</evidence>
<organism evidence="3 4">
    <name type="scientific">Labedella endophytica</name>
    <dbReference type="NCBI Taxonomy" id="1523160"/>
    <lineage>
        <taxon>Bacteria</taxon>
        <taxon>Bacillati</taxon>
        <taxon>Actinomycetota</taxon>
        <taxon>Actinomycetes</taxon>
        <taxon>Micrococcales</taxon>
        <taxon>Microbacteriaceae</taxon>
        <taxon>Labedella</taxon>
    </lineage>
</organism>
<sequence>MSGLSTSTFRRNGRLITAFLIGIASVSVLTACAAGSTAGGEPDPAEAIVGTWGSTAQGQPHLVFGDDGKVSGTDGCNGVGSTYTVDGDTITLATFMSTQRACIGVDTWLRAVSTVQLDGDAIIVRNASGDEIGSLDRNDG</sequence>
<dbReference type="Pfam" id="PF03724">
    <property type="entry name" value="META"/>
    <property type="match status" value="1"/>
</dbReference>
<accession>A0A3S0XKT0</accession>
<feature type="signal peptide" evidence="1">
    <location>
        <begin position="1"/>
        <end position="33"/>
    </location>
</feature>
<dbReference type="InterPro" id="IPR005184">
    <property type="entry name" value="DUF306_Meta_HslJ"/>
</dbReference>
<dbReference type="Gene3D" id="2.40.128.270">
    <property type="match status" value="1"/>
</dbReference>
<keyword evidence="4" id="KW-1185">Reference proteome</keyword>
<comment type="caution">
    <text evidence="3">The sequence shown here is derived from an EMBL/GenBank/DDBJ whole genome shotgun (WGS) entry which is preliminary data.</text>
</comment>
<protein>
    <submittedName>
        <fullName evidence="3">META domain-containing protein</fullName>
    </submittedName>
</protein>